<dbReference type="Gene3D" id="1.10.287.130">
    <property type="match status" value="1"/>
</dbReference>
<keyword evidence="10" id="KW-0812">Transmembrane</keyword>
<feature type="compositionally biased region" description="Low complexity" evidence="9">
    <location>
        <begin position="11"/>
        <end position="22"/>
    </location>
</feature>
<evidence type="ECO:0000256" key="6">
    <source>
        <dbReference type="ARBA" id="ARBA00023012"/>
    </source>
</evidence>
<dbReference type="InterPro" id="IPR005467">
    <property type="entry name" value="His_kinase_dom"/>
</dbReference>
<keyword evidence="10" id="KW-1133">Transmembrane helix</keyword>
<dbReference type="SUPFAM" id="SSF55874">
    <property type="entry name" value="ATPase domain of HSP90 chaperone/DNA topoisomerase II/histidine kinase"/>
    <property type="match status" value="1"/>
</dbReference>
<feature type="transmembrane region" description="Helical" evidence="10">
    <location>
        <begin position="332"/>
        <end position="354"/>
    </location>
</feature>
<dbReference type="CDD" id="cd00130">
    <property type="entry name" value="PAS"/>
    <property type="match status" value="1"/>
</dbReference>
<feature type="compositionally biased region" description="Pro residues" evidence="9">
    <location>
        <begin position="1"/>
        <end position="10"/>
    </location>
</feature>
<evidence type="ECO:0000256" key="4">
    <source>
        <dbReference type="ARBA" id="ARBA00022679"/>
    </source>
</evidence>
<accession>A0A832MNL0</accession>
<dbReference type="InterPro" id="IPR036890">
    <property type="entry name" value="HATPase_C_sf"/>
</dbReference>
<dbReference type="AlphaFoldDB" id="A0A832MNL0"/>
<evidence type="ECO:0000259" key="11">
    <source>
        <dbReference type="PROSITE" id="PS50109"/>
    </source>
</evidence>
<dbReference type="PROSITE" id="PS50110">
    <property type="entry name" value="RESPONSE_REGULATORY"/>
    <property type="match status" value="2"/>
</dbReference>
<feature type="domain" description="Response regulatory" evidence="12">
    <location>
        <begin position="903"/>
        <end position="1024"/>
    </location>
</feature>
<keyword evidence="8" id="KW-0175">Coiled coil</keyword>
<dbReference type="Pfam" id="PF08448">
    <property type="entry name" value="PAS_4"/>
    <property type="match status" value="1"/>
</dbReference>
<dbReference type="PANTHER" id="PTHR43047">
    <property type="entry name" value="TWO-COMPONENT HISTIDINE PROTEIN KINASE"/>
    <property type="match status" value="1"/>
</dbReference>
<dbReference type="Gene3D" id="3.30.450.20">
    <property type="entry name" value="PAS domain"/>
    <property type="match status" value="1"/>
</dbReference>
<dbReference type="SMART" id="SM00388">
    <property type="entry name" value="HisKA"/>
    <property type="match status" value="1"/>
</dbReference>
<dbReference type="InterPro" id="IPR013656">
    <property type="entry name" value="PAS_4"/>
</dbReference>
<dbReference type="InterPro" id="IPR003661">
    <property type="entry name" value="HisK_dim/P_dom"/>
</dbReference>
<evidence type="ECO:0000313" key="14">
    <source>
        <dbReference type="EMBL" id="HGZ44243.1"/>
    </source>
</evidence>
<dbReference type="SUPFAM" id="SSF52172">
    <property type="entry name" value="CheY-like"/>
    <property type="match status" value="2"/>
</dbReference>
<dbReference type="CDD" id="cd18774">
    <property type="entry name" value="PDC2_HK_sensor"/>
    <property type="match status" value="1"/>
</dbReference>
<dbReference type="EMBL" id="DSQF01000025">
    <property type="protein sequence ID" value="HGZ44243.1"/>
    <property type="molecule type" value="Genomic_DNA"/>
</dbReference>
<dbReference type="Gene3D" id="3.30.565.10">
    <property type="entry name" value="Histidine kinase-like ATPase, C-terminal domain"/>
    <property type="match status" value="1"/>
</dbReference>
<dbReference type="Pfam" id="PF02518">
    <property type="entry name" value="HATPase_c"/>
    <property type="match status" value="1"/>
</dbReference>
<dbReference type="CDD" id="cd16922">
    <property type="entry name" value="HATPase_EvgS-ArcB-TorS-like"/>
    <property type="match status" value="1"/>
</dbReference>
<keyword evidence="6" id="KW-0902">Two-component regulatory system</keyword>
<dbReference type="SMART" id="SM00091">
    <property type="entry name" value="PAS"/>
    <property type="match status" value="1"/>
</dbReference>
<dbReference type="SUPFAM" id="SSF55785">
    <property type="entry name" value="PYP-like sensor domain (PAS domain)"/>
    <property type="match status" value="1"/>
</dbReference>
<dbReference type="FunFam" id="3.30.565.10:FF:000010">
    <property type="entry name" value="Sensor histidine kinase RcsC"/>
    <property type="match status" value="1"/>
</dbReference>
<dbReference type="CDD" id="cd00082">
    <property type="entry name" value="HisKA"/>
    <property type="match status" value="1"/>
</dbReference>
<feature type="region of interest" description="Disordered" evidence="9">
    <location>
        <begin position="1"/>
        <end position="22"/>
    </location>
</feature>
<dbReference type="GO" id="GO:0000155">
    <property type="term" value="F:phosphorelay sensor kinase activity"/>
    <property type="evidence" value="ECO:0007669"/>
    <property type="project" value="InterPro"/>
</dbReference>
<dbReference type="FunFam" id="1.10.287.130:FF:000001">
    <property type="entry name" value="Two-component sensor histidine kinase"/>
    <property type="match status" value="1"/>
</dbReference>
<reference evidence="14" key="1">
    <citation type="journal article" date="2020" name="mSystems">
        <title>Genome- and Community-Level Interaction Insights into Carbon Utilization and Element Cycling Functions of Hydrothermarchaeota in Hydrothermal Sediment.</title>
        <authorList>
            <person name="Zhou Z."/>
            <person name="Liu Y."/>
            <person name="Xu W."/>
            <person name="Pan J."/>
            <person name="Luo Z.H."/>
            <person name="Li M."/>
        </authorList>
    </citation>
    <scope>NUCLEOTIDE SEQUENCE [LARGE SCALE GENOMIC DNA]</scope>
    <source>
        <strain evidence="14">SpSt-381</strain>
    </source>
</reference>
<keyword evidence="3 7" id="KW-0597">Phosphoprotein</keyword>
<evidence type="ECO:0000256" key="5">
    <source>
        <dbReference type="ARBA" id="ARBA00022777"/>
    </source>
</evidence>
<dbReference type="SMART" id="SM00387">
    <property type="entry name" value="HATPase_c"/>
    <property type="match status" value="1"/>
</dbReference>
<evidence type="ECO:0000256" key="7">
    <source>
        <dbReference type="PROSITE-ProRule" id="PRU00169"/>
    </source>
</evidence>
<keyword evidence="10" id="KW-0472">Membrane</keyword>
<dbReference type="PROSITE" id="PS50109">
    <property type="entry name" value="HIS_KIN"/>
    <property type="match status" value="1"/>
</dbReference>
<feature type="modified residue" description="4-aspartylphosphate" evidence="7">
    <location>
        <position position="819"/>
    </location>
</feature>
<feature type="transmembrane region" description="Helical" evidence="10">
    <location>
        <begin position="47"/>
        <end position="67"/>
    </location>
</feature>
<comment type="caution">
    <text evidence="14">The sequence shown here is derived from an EMBL/GenBank/DDBJ whole genome shotgun (WGS) entry which is preliminary data.</text>
</comment>
<dbReference type="SUPFAM" id="SSF47384">
    <property type="entry name" value="Homodimeric domain of signal transducing histidine kinase"/>
    <property type="match status" value="1"/>
</dbReference>
<name>A0A832MNL0_UNCEI</name>
<dbReference type="PANTHER" id="PTHR43047:SF64">
    <property type="entry name" value="HISTIDINE KINASE CONTAINING CHEY-HOMOLOGOUS RECEIVER DOMAIN AND PAS DOMAIN-RELATED"/>
    <property type="match status" value="1"/>
</dbReference>
<evidence type="ECO:0000256" key="1">
    <source>
        <dbReference type="ARBA" id="ARBA00000085"/>
    </source>
</evidence>
<evidence type="ECO:0000256" key="2">
    <source>
        <dbReference type="ARBA" id="ARBA00012438"/>
    </source>
</evidence>
<feature type="modified residue" description="4-aspartylphosphate" evidence="7">
    <location>
        <position position="954"/>
    </location>
</feature>
<gene>
    <name evidence="14" type="ORF">ENR23_12665</name>
</gene>
<dbReference type="Pfam" id="PF00512">
    <property type="entry name" value="HisKA"/>
    <property type="match status" value="1"/>
</dbReference>
<dbReference type="PRINTS" id="PR00344">
    <property type="entry name" value="BCTRLSENSOR"/>
</dbReference>
<dbReference type="Gene3D" id="3.40.50.2300">
    <property type="match status" value="2"/>
</dbReference>
<evidence type="ECO:0000256" key="10">
    <source>
        <dbReference type="SAM" id="Phobius"/>
    </source>
</evidence>
<keyword evidence="5" id="KW-0418">Kinase</keyword>
<evidence type="ECO:0000256" key="8">
    <source>
        <dbReference type="SAM" id="Coils"/>
    </source>
</evidence>
<dbReference type="InterPro" id="IPR003594">
    <property type="entry name" value="HATPase_dom"/>
</dbReference>
<dbReference type="InterPro" id="IPR000014">
    <property type="entry name" value="PAS"/>
</dbReference>
<dbReference type="InterPro" id="IPR001789">
    <property type="entry name" value="Sig_transdc_resp-reg_receiver"/>
</dbReference>
<keyword evidence="4" id="KW-0808">Transferase</keyword>
<dbReference type="InterPro" id="IPR004358">
    <property type="entry name" value="Sig_transdc_His_kin-like_C"/>
</dbReference>
<dbReference type="SMART" id="SM00448">
    <property type="entry name" value="REC"/>
    <property type="match status" value="2"/>
</dbReference>
<evidence type="ECO:0000259" key="12">
    <source>
        <dbReference type="PROSITE" id="PS50110"/>
    </source>
</evidence>
<dbReference type="CDD" id="cd00156">
    <property type="entry name" value="REC"/>
    <property type="match status" value="1"/>
</dbReference>
<dbReference type="InterPro" id="IPR011006">
    <property type="entry name" value="CheY-like_superfamily"/>
</dbReference>
<feature type="coiled-coil region" evidence="8">
    <location>
        <begin position="494"/>
        <end position="524"/>
    </location>
</feature>
<organism evidence="14">
    <name type="scientific">Eiseniibacteriota bacterium</name>
    <dbReference type="NCBI Taxonomy" id="2212470"/>
    <lineage>
        <taxon>Bacteria</taxon>
        <taxon>Candidatus Eiseniibacteriota</taxon>
    </lineage>
</organism>
<dbReference type="Pfam" id="PF00072">
    <property type="entry name" value="Response_reg"/>
    <property type="match status" value="2"/>
</dbReference>
<evidence type="ECO:0000256" key="3">
    <source>
        <dbReference type="ARBA" id="ARBA00022553"/>
    </source>
</evidence>
<dbReference type="PROSITE" id="PS50112">
    <property type="entry name" value="PAS"/>
    <property type="match status" value="1"/>
</dbReference>
<proteinExistence type="predicted"/>
<protein>
    <recommendedName>
        <fullName evidence="2">histidine kinase</fullName>
        <ecNumber evidence="2">2.7.13.3</ecNumber>
    </recommendedName>
</protein>
<feature type="domain" description="PAS" evidence="13">
    <location>
        <begin position="373"/>
        <end position="425"/>
    </location>
</feature>
<sequence>MTTFEPPPWTRPTSASARTDAAARPAGAATSFLLSHGAASRHESRRVAVGLGALALVSVVLLNAGILQSAREHLERQRWGELADHTEVKREEVREVLWQFERHARFIAEQEAIRARAARAAEGPLPEADRRALEDELRRAAEAFSFRAVHLVGADGRTLAAAGDDGQVGAHDRDLAKRVSASERVVFDDVRTEHGAVQMLSVGVPVATGAAAPGPVLVFHSSVEDVLLPLLMTWPGFGSSAGAYLVRRAGDDVVFLTSPPASLGLAAGQRLPSSSPVAHAADIASAGVESSVESQDRDGRPLWTVTRALPEFGWGLVGQVDRSAMLAPLRGTMVGLLALDLAMLLLGLGSVWFWRRQYVTGLARREVEVTRKHAARVQSIFDTAFDAILTFDRQGRVATANRAAEGLLGHEAAALVGQPIQRFLHWGAGAQGTAGALPATGTMSRCEAVRVDGVAIPVELSLGASGEGEELLYTAIVRDIRDRVAAEERIRAFADGLEASNRRLEEMNAQLEEASRLKSEFLANTSHELRTPLNGMIGFLQLVLDGLCDSKEEEREFLQQSLQCSRHLLGLINDVLDIAKIEAGKLSLELEPIDVRRLFDEVYTVTHVQAAQKGIKLLFDAGDHGDLRVRGDFNKTKQVLINLVGNSLKFTPSGTITVRARAHADQGHFLFEVVDTGIGIEPSRQKLIFEKFTQADGSTTRKYGGTGLGLAISRSLVELMGGIIGVHSEGEGRGTRMYFSLPVWRTAGEEHGPVTEEPGDRIEGPAGGALVLIVEDDAAFRRYLATLLHAHGYRTVEARHAEGGWVLARRLEPAVVVLDYALACPEGASIRTGWDLAERMTGDAKTRHIPVVFVTGFDEELKDKLRTTAFARKPEHLMKPIDGGALLEKIQALVGPVGNRPVRVLMADDDAAVSAYVRKVLPADRFHVEVAANGEECLHALRTQPRGFDLLLLDLMMPEVSGYEVLREMALTGTGADLPVLVLTNFPEGRNEEERRLLDQGLVLDVLPKSAVHDNPQLLAHVIDWHLQLAAEGADGARAADEGEPEARAA</sequence>
<dbReference type="InterPro" id="IPR035965">
    <property type="entry name" value="PAS-like_dom_sf"/>
</dbReference>
<evidence type="ECO:0000259" key="13">
    <source>
        <dbReference type="PROSITE" id="PS50112"/>
    </source>
</evidence>
<feature type="domain" description="Response regulatory" evidence="12">
    <location>
        <begin position="770"/>
        <end position="894"/>
    </location>
</feature>
<comment type="catalytic activity">
    <reaction evidence="1">
        <text>ATP + protein L-histidine = ADP + protein N-phospho-L-histidine.</text>
        <dbReference type="EC" id="2.7.13.3"/>
    </reaction>
</comment>
<evidence type="ECO:0000256" key="9">
    <source>
        <dbReference type="SAM" id="MobiDB-lite"/>
    </source>
</evidence>
<dbReference type="NCBIfam" id="TIGR00229">
    <property type="entry name" value="sensory_box"/>
    <property type="match status" value="1"/>
</dbReference>
<feature type="domain" description="Histidine kinase" evidence="11">
    <location>
        <begin position="524"/>
        <end position="745"/>
    </location>
</feature>
<dbReference type="InterPro" id="IPR036097">
    <property type="entry name" value="HisK_dim/P_sf"/>
</dbReference>
<dbReference type="EC" id="2.7.13.3" evidence="2"/>